<dbReference type="Proteomes" id="UP000295680">
    <property type="component" value="Unassembled WGS sequence"/>
</dbReference>
<dbReference type="PANTHER" id="PTHR30055:SF234">
    <property type="entry name" value="HTH-TYPE TRANSCRIPTIONAL REGULATOR BETI"/>
    <property type="match status" value="1"/>
</dbReference>
<comment type="caution">
    <text evidence="6">The sequence shown here is derived from an EMBL/GenBank/DDBJ whole genome shotgun (WGS) entry which is preliminary data.</text>
</comment>
<dbReference type="Pfam" id="PF00440">
    <property type="entry name" value="TetR_N"/>
    <property type="match status" value="1"/>
</dbReference>
<accession>A0A4R2JTD9</accession>
<dbReference type="GO" id="GO:0003700">
    <property type="term" value="F:DNA-binding transcription factor activity"/>
    <property type="evidence" value="ECO:0007669"/>
    <property type="project" value="TreeGrafter"/>
</dbReference>
<gene>
    <name evidence="6" type="ORF">EV192_102379</name>
</gene>
<dbReference type="GO" id="GO:0000976">
    <property type="term" value="F:transcription cis-regulatory region binding"/>
    <property type="evidence" value="ECO:0007669"/>
    <property type="project" value="TreeGrafter"/>
</dbReference>
<organism evidence="6 7">
    <name type="scientific">Actinocrispum wychmicini</name>
    <dbReference type="NCBI Taxonomy" id="1213861"/>
    <lineage>
        <taxon>Bacteria</taxon>
        <taxon>Bacillati</taxon>
        <taxon>Actinomycetota</taxon>
        <taxon>Actinomycetes</taxon>
        <taxon>Pseudonocardiales</taxon>
        <taxon>Pseudonocardiaceae</taxon>
        <taxon>Actinocrispum</taxon>
    </lineage>
</organism>
<evidence type="ECO:0000256" key="3">
    <source>
        <dbReference type="ARBA" id="ARBA00023163"/>
    </source>
</evidence>
<reference evidence="6 7" key="1">
    <citation type="submission" date="2019-03" db="EMBL/GenBank/DDBJ databases">
        <title>Genomic Encyclopedia of Type Strains, Phase IV (KMG-IV): sequencing the most valuable type-strain genomes for metagenomic binning, comparative biology and taxonomic classification.</title>
        <authorList>
            <person name="Goeker M."/>
        </authorList>
    </citation>
    <scope>NUCLEOTIDE SEQUENCE [LARGE SCALE GENOMIC DNA]</scope>
    <source>
        <strain evidence="6 7">DSM 45934</strain>
    </source>
</reference>
<evidence type="ECO:0000313" key="7">
    <source>
        <dbReference type="Proteomes" id="UP000295680"/>
    </source>
</evidence>
<dbReference type="SUPFAM" id="SSF46689">
    <property type="entry name" value="Homeodomain-like"/>
    <property type="match status" value="1"/>
</dbReference>
<dbReference type="InterPro" id="IPR001647">
    <property type="entry name" value="HTH_TetR"/>
</dbReference>
<evidence type="ECO:0000259" key="5">
    <source>
        <dbReference type="PROSITE" id="PS50977"/>
    </source>
</evidence>
<evidence type="ECO:0000256" key="2">
    <source>
        <dbReference type="ARBA" id="ARBA00023125"/>
    </source>
</evidence>
<dbReference type="InterPro" id="IPR041479">
    <property type="entry name" value="TetR_CgmR_C"/>
</dbReference>
<proteinExistence type="predicted"/>
<name>A0A4R2JTD9_9PSEU</name>
<evidence type="ECO:0000256" key="4">
    <source>
        <dbReference type="PROSITE-ProRule" id="PRU00335"/>
    </source>
</evidence>
<keyword evidence="1" id="KW-0805">Transcription regulation</keyword>
<dbReference type="PROSITE" id="PS50977">
    <property type="entry name" value="HTH_TETR_2"/>
    <property type="match status" value="1"/>
</dbReference>
<dbReference type="EMBL" id="SLWS01000002">
    <property type="protein sequence ID" value="TCO62242.1"/>
    <property type="molecule type" value="Genomic_DNA"/>
</dbReference>
<evidence type="ECO:0000256" key="1">
    <source>
        <dbReference type="ARBA" id="ARBA00023015"/>
    </source>
</evidence>
<dbReference type="InterPro" id="IPR009057">
    <property type="entry name" value="Homeodomain-like_sf"/>
</dbReference>
<dbReference type="Gene3D" id="1.10.357.10">
    <property type="entry name" value="Tetracycline Repressor, domain 2"/>
    <property type="match status" value="1"/>
</dbReference>
<dbReference type="SUPFAM" id="SSF48498">
    <property type="entry name" value="Tetracyclin repressor-like, C-terminal domain"/>
    <property type="match status" value="1"/>
</dbReference>
<sequence>MLRERVLDATVRLILAKGTDAVRLEDVASEAGVSKGGLLHHFRSKQALIEGVLRRQIAIFEAVLPPSNSPPGSFTKAWLDAAIPLTEPRRGDPSDQVAVALLCAISGGSETLDVLREHYEQWQERLVTDGLEPATATLVRFAVDGWWTSRILGLAPPTGELYQRLRQDIADLVEPA</sequence>
<dbReference type="PRINTS" id="PR00455">
    <property type="entry name" value="HTHTETR"/>
</dbReference>
<keyword evidence="7" id="KW-1185">Reference proteome</keyword>
<dbReference type="RefSeq" id="WP_207925967.1">
    <property type="nucleotide sequence ID" value="NZ_SLWS01000002.1"/>
</dbReference>
<keyword evidence="3" id="KW-0804">Transcription</keyword>
<dbReference type="PANTHER" id="PTHR30055">
    <property type="entry name" value="HTH-TYPE TRANSCRIPTIONAL REGULATOR RUTR"/>
    <property type="match status" value="1"/>
</dbReference>
<dbReference type="InterPro" id="IPR036271">
    <property type="entry name" value="Tet_transcr_reg_TetR-rel_C_sf"/>
</dbReference>
<dbReference type="InterPro" id="IPR050109">
    <property type="entry name" value="HTH-type_TetR-like_transc_reg"/>
</dbReference>
<dbReference type="AlphaFoldDB" id="A0A4R2JTD9"/>
<keyword evidence="2 4" id="KW-0238">DNA-binding</keyword>
<dbReference type="Pfam" id="PF17937">
    <property type="entry name" value="TetR_C_28"/>
    <property type="match status" value="1"/>
</dbReference>
<protein>
    <submittedName>
        <fullName evidence="6">TetR family transcriptional regulator</fullName>
    </submittedName>
</protein>
<feature type="domain" description="HTH tetR-type" evidence="5">
    <location>
        <begin position="1"/>
        <end position="60"/>
    </location>
</feature>
<evidence type="ECO:0000313" key="6">
    <source>
        <dbReference type="EMBL" id="TCO62242.1"/>
    </source>
</evidence>
<feature type="DNA-binding region" description="H-T-H motif" evidence="4">
    <location>
        <begin position="23"/>
        <end position="42"/>
    </location>
</feature>